<dbReference type="Proteomes" id="UP000275027">
    <property type="component" value="Unassembled WGS sequence"/>
</dbReference>
<organism evidence="3 5">
    <name type="scientific">Flavobacterium lindanitolerans</name>
    <dbReference type="NCBI Taxonomy" id="428988"/>
    <lineage>
        <taxon>Bacteria</taxon>
        <taxon>Pseudomonadati</taxon>
        <taxon>Bacteroidota</taxon>
        <taxon>Flavobacteriia</taxon>
        <taxon>Flavobacteriales</taxon>
        <taxon>Flavobacteriaceae</taxon>
        <taxon>Flavobacterium</taxon>
    </lineage>
</organism>
<keyword evidence="1" id="KW-0472">Membrane</keyword>
<comment type="caution">
    <text evidence="3">The sequence shown here is derived from an EMBL/GenBank/DDBJ whole genome shotgun (WGS) entry which is preliminary data.</text>
</comment>
<sequence>MFHVERSTQNRIIKGIVSILLIIFVLQSCIGTKQAFMIDDYYISENGKEVLGTKPLNAFIFENNLKNLPFEQFLAIKYKLDNYLTREFWITIDGDKYKLIVYENSEFDKYFGFSNFAVQNQENIANIVGGQPKFIAISMINEFNEDCLSNKSMFQNKVTAYLKNLKDEYIQFKQ</sequence>
<dbReference type="EMBL" id="PJND01000007">
    <property type="protein sequence ID" value="PKW28913.1"/>
    <property type="molecule type" value="Genomic_DNA"/>
</dbReference>
<keyword evidence="4" id="KW-1185">Reference proteome</keyword>
<protein>
    <recommendedName>
        <fullName evidence="6">Lipoprotein</fullName>
    </recommendedName>
</protein>
<feature type="transmembrane region" description="Helical" evidence="1">
    <location>
        <begin position="12"/>
        <end position="30"/>
    </location>
</feature>
<dbReference type="EMBL" id="RCCB01000010">
    <property type="protein sequence ID" value="RLJ35584.1"/>
    <property type="molecule type" value="Genomic_DNA"/>
</dbReference>
<reference evidence="3 5" key="2">
    <citation type="submission" date="2018-10" db="EMBL/GenBank/DDBJ databases">
        <title>Genomic Encyclopedia of Archaeal and Bacterial Type Strains, Phase II (KMG-II): from individual species to whole genera.</title>
        <authorList>
            <person name="Goeker M."/>
        </authorList>
    </citation>
    <scope>NUCLEOTIDE SEQUENCE [LARGE SCALE GENOMIC DNA]</scope>
    <source>
        <strain evidence="3 5">DSM 21886</strain>
    </source>
</reference>
<evidence type="ECO:0000313" key="4">
    <source>
        <dbReference type="Proteomes" id="UP000233767"/>
    </source>
</evidence>
<evidence type="ECO:0000313" key="5">
    <source>
        <dbReference type="Proteomes" id="UP000275027"/>
    </source>
</evidence>
<keyword evidence="1" id="KW-1133">Transmembrane helix</keyword>
<evidence type="ECO:0000313" key="3">
    <source>
        <dbReference type="EMBL" id="RLJ35584.1"/>
    </source>
</evidence>
<gene>
    <name evidence="2" type="ORF">B0G92_0541</name>
    <name evidence="3" type="ORF">CLV50_0965</name>
</gene>
<evidence type="ECO:0000256" key="1">
    <source>
        <dbReference type="SAM" id="Phobius"/>
    </source>
</evidence>
<accession>A0A497V9J8</accession>
<keyword evidence="1" id="KW-0812">Transmembrane</keyword>
<evidence type="ECO:0008006" key="6">
    <source>
        <dbReference type="Google" id="ProtNLM"/>
    </source>
</evidence>
<dbReference type="Proteomes" id="UP000233767">
    <property type="component" value="Unassembled WGS sequence"/>
</dbReference>
<dbReference type="AlphaFoldDB" id="A0A497V9J8"/>
<dbReference type="PROSITE" id="PS51257">
    <property type="entry name" value="PROKAR_LIPOPROTEIN"/>
    <property type="match status" value="1"/>
</dbReference>
<evidence type="ECO:0000313" key="2">
    <source>
        <dbReference type="EMBL" id="PKW28913.1"/>
    </source>
</evidence>
<reference evidence="2 4" key="1">
    <citation type="submission" date="2017-12" db="EMBL/GenBank/DDBJ databases">
        <title>Genomic Encyclopedia of Type Strains, Phase III (KMG-III): the genomes of soil and plant-associated and newly described type strains.</title>
        <authorList>
            <person name="Whitman W."/>
        </authorList>
    </citation>
    <scope>NUCLEOTIDE SEQUENCE [LARGE SCALE GENOMIC DNA]</scope>
    <source>
        <strain evidence="2 4">IP-10</strain>
    </source>
</reference>
<proteinExistence type="predicted"/>
<name>A0A497V9J8_9FLAO</name>